<sequence>MTSPRLAATVALIAFGYQVASALVVLVATVGVDALGSSQLPWATATNWLLFALYPSAPIALGVFLSLWRLFPLAGAGGWPGVLLRSAVAVAVGVVVQVLVGLLIRWMTAGSWFSYSAPSLDVDLSDVARLWPELLRNCSSWLPLTAAIALIAWLITTKMARGVNDQQSP</sequence>
<evidence type="ECO:0000256" key="1">
    <source>
        <dbReference type="SAM" id="Phobius"/>
    </source>
</evidence>
<reference evidence="2 3" key="1">
    <citation type="submission" date="2017-11" db="EMBL/GenBank/DDBJ databases">
        <title>Genomic Encyclopedia of Archaeal and Bacterial Type Strains, Phase II (KMG-II): From Individual Species to Whole Genera.</title>
        <authorList>
            <person name="Goeker M."/>
        </authorList>
    </citation>
    <scope>NUCLEOTIDE SEQUENCE [LARGE SCALE GENOMIC DNA]</scope>
    <source>
        <strain evidence="2 3">DSM 25625</strain>
    </source>
</reference>
<dbReference type="Proteomes" id="UP000230161">
    <property type="component" value="Unassembled WGS sequence"/>
</dbReference>
<evidence type="ECO:0000313" key="2">
    <source>
        <dbReference type="EMBL" id="PJJ63446.1"/>
    </source>
</evidence>
<evidence type="ECO:0000313" key="3">
    <source>
        <dbReference type="Proteomes" id="UP000230161"/>
    </source>
</evidence>
<keyword evidence="3" id="KW-1185">Reference proteome</keyword>
<feature type="transmembrane region" description="Helical" evidence="1">
    <location>
        <begin position="46"/>
        <end position="70"/>
    </location>
</feature>
<feature type="transmembrane region" description="Helical" evidence="1">
    <location>
        <begin position="140"/>
        <end position="156"/>
    </location>
</feature>
<organism evidence="2 3">
    <name type="scientific">Compostimonas suwonensis</name>
    <dbReference type="NCBI Taxonomy" id="1048394"/>
    <lineage>
        <taxon>Bacteria</taxon>
        <taxon>Bacillati</taxon>
        <taxon>Actinomycetota</taxon>
        <taxon>Actinomycetes</taxon>
        <taxon>Micrococcales</taxon>
        <taxon>Microbacteriaceae</taxon>
        <taxon>Compostimonas</taxon>
    </lineage>
</organism>
<dbReference type="RefSeq" id="WP_100343943.1">
    <property type="nucleotide sequence ID" value="NZ_PGFB01000002.1"/>
</dbReference>
<proteinExistence type="predicted"/>
<dbReference type="AlphaFoldDB" id="A0A2M9BZF7"/>
<feature type="transmembrane region" description="Helical" evidence="1">
    <location>
        <begin position="82"/>
        <end position="104"/>
    </location>
</feature>
<keyword evidence="1" id="KW-1133">Transmembrane helix</keyword>
<accession>A0A2M9BZF7</accession>
<name>A0A2M9BZF7_9MICO</name>
<keyword evidence="1" id="KW-0472">Membrane</keyword>
<keyword evidence="1" id="KW-0812">Transmembrane</keyword>
<comment type="caution">
    <text evidence="2">The sequence shown here is derived from an EMBL/GenBank/DDBJ whole genome shotgun (WGS) entry which is preliminary data.</text>
</comment>
<dbReference type="EMBL" id="PGFB01000002">
    <property type="protein sequence ID" value="PJJ63446.1"/>
    <property type="molecule type" value="Genomic_DNA"/>
</dbReference>
<protein>
    <submittedName>
        <fullName evidence="2">Uncharacterized protein</fullName>
    </submittedName>
</protein>
<gene>
    <name evidence="2" type="ORF">CLV54_1112</name>
</gene>